<evidence type="ECO:0008006" key="4">
    <source>
        <dbReference type="Google" id="ProtNLM"/>
    </source>
</evidence>
<accession>A0ABT5C071</accession>
<comment type="caution">
    <text evidence="2">The sequence shown here is derived from an EMBL/GenBank/DDBJ whole genome shotgun (WGS) entry which is preliminary data.</text>
</comment>
<protein>
    <recommendedName>
        <fullName evidence="4">Secreted protein</fullName>
    </recommendedName>
</protein>
<evidence type="ECO:0000313" key="3">
    <source>
        <dbReference type="Proteomes" id="UP001217485"/>
    </source>
</evidence>
<gene>
    <name evidence="2" type="ORF">POL72_18910</name>
</gene>
<proteinExistence type="predicted"/>
<dbReference type="PROSITE" id="PS51257">
    <property type="entry name" value="PROKAR_LIPOPROTEIN"/>
    <property type="match status" value="1"/>
</dbReference>
<keyword evidence="3" id="KW-1185">Reference proteome</keyword>
<evidence type="ECO:0000256" key="1">
    <source>
        <dbReference type="SAM" id="SignalP"/>
    </source>
</evidence>
<dbReference type="Proteomes" id="UP001217485">
    <property type="component" value="Unassembled WGS sequence"/>
</dbReference>
<reference evidence="2 3" key="1">
    <citation type="submission" date="2023-01" db="EMBL/GenBank/DDBJ databases">
        <title>Minimal conservation of predation-associated metabolite biosynthetic gene clusters underscores biosynthetic potential of Myxococcota including descriptions for ten novel species: Archangium lansinium sp. nov., Myxococcus landrumus sp. nov., Nannocystis bai.</title>
        <authorList>
            <person name="Ahearne A."/>
            <person name="Stevens C."/>
            <person name="Dowd S."/>
        </authorList>
    </citation>
    <scope>NUCLEOTIDE SEQUENCE [LARGE SCALE GENOMIC DNA]</scope>
    <source>
        <strain evidence="2 3">WIWO2</strain>
    </source>
</reference>
<sequence length="171" mass="16682">MTRMKLLGLLMAGLALAACGGDDDGGNGDTGSQSGGDLDGKQLGQLTAADSQAVCQDLAASINVTKEDLCEVAGAFAGAFGGDCEATKAECMSAPEQPSQGDGGCSTEGFAGCTATVAEYKACMKAQADGVKAITCATPPDTSGEPPAGCAALTEKCPEIVGSGETDGEGS</sequence>
<dbReference type="EMBL" id="JAQNDK010000002">
    <property type="protein sequence ID" value="MDC0679819.1"/>
    <property type="molecule type" value="Genomic_DNA"/>
</dbReference>
<organism evidence="2 3">
    <name type="scientific">Sorangium atrum</name>
    <dbReference type="NCBI Taxonomy" id="2995308"/>
    <lineage>
        <taxon>Bacteria</taxon>
        <taxon>Pseudomonadati</taxon>
        <taxon>Myxococcota</taxon>
        <taxon>Polyangia</taxon>
        <taxon>Polyangiales</taxon>
        <taxon>Polyangiaceae</taxon>
        <taxon>Sorangium</taxon>
    </lineage>
</organism>
<keyword evidence="1" id="KW-0732">Signal</keyword>
<feature type="chain" id="PRO_5047216222" description="Secreted protein" evidence="1">
    <location>
        <begin position="18"/>
        <end position="171"/>
    </location>
</feature>
<evidence type="ECO:0000313" key="2">
    <source>
        <dbReference type="EMBL" id="MDC0679819.1"/>
    </source>
</evidence>
<feature type="signal peptide" evidence="1">
    <location>
        <begin position="1"/>
        <end position="17"/>
    </location>
</feature>
<name>A0ABT5C071_9BACT</name>
<dbReference type="RefSeq" id="WP_272096823.1">
    <property type="nucleotide sequence ID" value="NZ_JAQNDK010000002.1"/>
</dbReference>